<proteinExistence type="predicted"/>
<protein>
    <submittedName>
        <fullName evidence="1">Uncharacterized protein</fullName>
    </submittedName>
</protein>
<dbReference type="VEuPathDB" id="FungiDB:FUN_025172"/>
<organism evidence="1 2">
    <name type="scientific">Rhizophagus irregularis</name>
    <dbReference type="NCBI Taxonomy" id="588596"/>
    <lineage>
        <taxon>Eukaryota</taxon>
        <taxon>Fungi</taxon>
        <taxon>Fungi incertae sedis</taxon>
        <taxon>Mucoromycota</taxon>
        <taxon>Glomeromycotina</taxon>
        <taxon>Glomeromycetes</taxon>
        <taxon>Glomerales</taxon>
        <taxon>Glomeraceae</taxon>
        <taxon>Rhizophagus</taxon>
    </lineage>
</organism>
<evidence type="ECO:0000313" key="1">
    <source>
        <dbReference type="EMBL" id="PKK69021.1"/>
    </source>
</evidence>
<reference evidence="1 2" key="1">
    <citation type="submission" date="2016-04" db="EMBL/GenBank/DDBJ databases">
        <title>Genome analyses suggest a sexual origin of heterokaryosis in a supposedly ancient asexual fungus.</title>
        <authorList>
            <person name="Ropars J."/>
            <person name="Sedzielewska K."/>
            <person name="Noel J."/>
            <person name="Charron P."/>
            <person name="Farinelli L."/>
            <person name="Marton T."/>
            <person name="Kruger M."/>
            <person name="Pelin A."/>
            <person name="Brachmann A."/>
            <person name="Corradi N."/>
        </authorList>
    </citation>
    <scope>NUCLEOTIDE SEQUENCE [LARGE SCALE GENOMIC DNA]</scope>
    <source>
        <strain evidence="1 2">C2</strain>
    </source>
</reference>
<accession>A0A2N1N586</accession>
<dbReference type="EMBL" id="LLXL01000775">
    <property type="protein sequence ID" value="PKK69021.1"/>
    <property type="molecule type" value="Genomic_DNA"/>
</dbReference>
<comment type="caution">
    <text evidence="1">The sequence shown here is derived from an EMBL/GenBank/DDBJ whole genome shotgun (WGS) entry which is preliminary data.</text>
</comment>
<dbReference type="VEuPathDB" id="FungiDB:RhiirA1_456394"/>
<sequence>MPIDIMSAIVTRFVRENKFSSEMSLGELAQHAPELLTLLTDKAKRDQAQRRLQNGYNFSNEQATVLVPFRMLIEKILRQRIVRDNLNKVEVKAEAKGLAETTPNAGAGSSRLSRLRRELRALSASEKIISATFNPDITRSANKIQKEKHLLRENEEINHFALESVKERIGEYDVSNVPDLQTLADVMIMLCIRPAEIKTLRISNGSVTGYAKNRGQQDTPRVFRSMKKNEERASQLLTWIQEAISFEQLRDPGKMDVLWFNTFLKKYGLLLPIYVK</sequence>
<evidence type="ECO:0000313" key="2">
    <source>
        <dbReference type="Proteomes" id="UP000233469"/>
    </source>
</evidence>
<dbReference type="Proteomes" id="UP000233469">
    <property type="component" value="Unassembled WGS sequence"/>
</dbReference>
<name>A0A2N1N586_9GLOM</name>
<reference evidence="1 2" key="2">
    <citation type="submission" date="2017-10" db="EMBL/GenBank/DDBJ databases">
        <title>Extensive intraspecific genome diversity in a model arbuscular mycorrhizal fungus.</title>
        <authorList>
            <person name="Chen E.C.H."/>
            <person name="Morin E."/>
            <person name="Baudet D."/>
            <person name="Noel J."/>
            <person name="Ndikumana S."/>
            <person name="Charron P."/>
            <person name="St-Onge C."/>
            <person name="Giorgi J."/>
            <person name="Grigoriev I.V."/>
            <person name="Roux C."/>
            <person name="Martin F.M."/>
            <person name="Corradi N."/>
        </authorList>
    </citation>
    <scope>NUCLEOTIDE SEQUENCE [LARGE SCALE GENOMIC DNA]</scope>
    <source>
        <strain evidence="1 2">C2</strain>
    </source>
</reference>
<dbReference type="AlphaFoldDB" id="A0A2N1N586"/>
<dbReference type="VEuPathDB" id="FungiDB:RhiirFUN_021449"/>
<gene>
    <name evidence="1" type="ORF">RhiirC2_712940</name>
</gene>